<comment type="caution">
    <text evidence="1">The sequence shown here is derived from an EMBL/GenBank/DDBJ whole genome shotgun (WGS) entry which is preliminary data.</text>
</comment>
<gene>
    <name evidence="1" type="ORF">J4Q44_G00207910</name>
</gene>
<dbReference type="EMBL" id="JAGTTL010000018">
    <property type="protein sequence ID" value="KAK6309328.1"/>
    <property type="molecule type" value="Genomic_DNA"/>
</dbReference>
<dbReference type="AlphaFoldDB" id="A0AAN8LC12"/>
<keyword evidence="2" id="KW-1185">Reference proteome</keyword>
<organism evidence="1 2">
    <name type="scientific">Coregonus suidteri</name>
    <dbReference type="NCBI Taxonomy" id="861788"/>
    <lineage>
        <taxon>Eukaryota</taxon>
        <taxon>Metazoa</taxon>
        <taxon>Chordata</taxon>
        <taxon>Craniata</taxon>
        <taxon>Vertebrata</taxon>
        <taxon>Euteleostomi</taxon>
        <taxon>Actinopterygii</taxon>
        <taxon>Neopterygii</taxon>
        <taxon>Teleostei</taxon>
        <taxon>Protacanthopterygii</taxon>
        <taxon>Salmoniformes</taxon>
        <taxon>Salmonidae</taxon>
        <taxon>Coregoninae</taxon>
        <taxon>Coregonus</taxon>
    </lineage>
</organism>
<dbReference type="Proteomes" id="UP001356427">
    <property type="component" value="Unassembled WGS sequence"/>
</dbReference>
<sequence>MPFQKVNVIDTVICNVPMFLLSYPCQPADEIQKSFTNPIKAKHLPNLQKVTVSAGDKQRGIAEEGCCSFLLILFLPRKKQKER</sequence>
<evidence type="ECO:0000313" key="2">
    <source>
        <dbReference type="Proteomes" id="UP001356427"/>
    </source>
</evidence>
<reference evidence="1 2" key="1">
    <citation type="submission" date="2021-04" db="EMBL/GenBank/DDBJ databases">
        <authorList>
            <person name="De Guttry C."/>
            <person name="Zahm M."/>
            <person name="Klopp C."/>
            <person name="Cabau C."/>
            <person name="Louis A."/>
            <person name="Berthelot C."/>
            <person name="Parey E."/>
            <person name="Roest Crollius H."/>
            <person name="Montfort J."/>
            <person name="Robinson-Rechavi M."/>
            <person name="Bucao C."/>
            <person name="Bouchez O."/>
            <person name="Gislard M."/>
            <person name="Lluch J."/>
            <person name="Milhes M."/>
            <person name="Lampietro C."/>
            <person name="Lopez Roques C."/>
            <person name="Donnadieu C."/>
            <person name="Braasch I."/>
            <person name="Desvignes T."/>
            <person name="Postlethwait J."/>
            <person name="Bobe J."/>
            <person name="Wedekind C."/>
            <person name="Guiguen Y."/>
        </authorList>
    </citation>
    <scope>NUCLEOTIDE SEQUENCE [LARGE SCALE GENOMIC DNA]</scope>
    <source>
        <strain evidence="1">Cs_M1</strain>
        <tissue evidence="1">Blood</tissue>
    </source>
</reference>
<accession>A0AAN8LC12</accession>
<evidence type="ECO:0000313" key="1">
    <source>
        <dbReference type="EMBL" id="KAK6309328.1"/>
    </source>
</evidence>
<proteinExistence type="predicted"/>
<protein>
    <submittedName>
        <fullName evidence="1">Uncharacterized protein</fullName>
    </submittedName>
</protein>
<name>A0AAN8LC12_9TELE</name>